<dbReference type="Gene3D" id="3.40.800.20">
    <property type="entry name" value="Histone deacetylase domain"/>
    <property type="match status" value="1"/>
</dbReference>
<reference evidence="7" key="1">
    <citation type="submission" date="2024-05" db="EMBL/GenBank/DDBJ databases">
        <title>Planctomycetes of the genus Singulisphaera possess chitinolytic capabilities.</title>
        <authorList>
            <person name="Ivanova A."/>
        </authorList>
    </citation>
    <scope>NUCLEOTIDE SEQUENCE</scope>
    <source>
        <strain evidence="7">Ch08T</strain>
    </source>
</reference>
<evidence type="ECO:0000313" key="7">
    <source>
        <dbReference type="EMBL" id="XBH07988.1"/>
    </source>
</evidence>
<keyword evidence="3" id="KW-0479">Metal-binding</keyword>
<evidence type="ECO:0000256" key="4">
    <source>
        <dbReference type="ARBA" id="ARBA00022801"/>
    </source>
</evidence>
<dbReference type="InterPro" id="IPR023696">
    <property type="entry name" value="Ureohydrolase_dom_sf"/>
</dbReference>
<dbReference type="SUPFAM" id="SSF55729">
    <property type="entry name" value="Acyl-CoA N-acyltransferases (Nat)"/>
    <property type="match status" value="1"/>
</dbReference>
<dbReference type="PRINTS" id="PR01270">
    <property type="entry name" value="HDASUPER"/>
</dbReference>
<dbReference type="InterPro" id="IPR023801">
    <property type="entry name" value="His_deacetylse_dom"/>
</dbReference>
<dbReference type="GO" id="GO:0016747">
    <property type="term" value="F:acyltransferase activity, transferring groups other than amino-acyl groups"/>
    <property type="evidence" value="ECO:0007669"/>
    <property type="project" value="InterPro"/>
</dbReference>
<dbReference type="GO" id="GO:0046872">
    <property type="term" value="F:metal ion binding"/>
    <property type="evidence" value="ECO:0007669"/>
    <property type="project" value="UniProtKB-KW"/>
</dbReference>
<name>A0AAU7CR93_9BACT</name>
<dbReference type="GO" id="GO:0016787">
    <property type="term" value="F:hydrolase activity"/>
    <property type="evidence" value="ECO:0007669"/>
    <property type="project" value="UniProtKB-KW"/>
</dbReference>
<accession>A0AAU7CR93</accession>
<gene>
    <name evidence="7" type="ORF">V5E97_18725</name>
</gene>
<dbReference type="Pfam" id="PF00583">
    <property type="entry name" value="Acetyltransf_1"/>
    <property type="match status" value="1"/>
</dbReference>
<feature type="domain" description="N-acetyltransferase" evidence="6">
    <location>
        <begin position="9"/>
        <end position="178"/>
    </location>
</feature>
<dbReference type="Gene3D" id="3.40.630.30">
    <property type="match status" value="1"/>
</dbReference>
<dbReference type="CDD" id="cd10001">
    <property type="entry name" value="HDAC_classII_APAH"/>
    <property type="match status" value="1"/>
</dbReference>
<dbReference type="CDD" id="cd04301">
    <property type="entry name" value="NAT_SF"/>
    <property type="match status" value="1"/>
</dbReference>
<dbReference type="EMBL" id="CP155447">
    <property type="protein sequence ID" value="XBH07988.1"/>
    <property type="molecule type" value="Genomic_DNA"/>
</dbReference>
<dbReference type="SUPFAM" id="SSF52768">
    <property type="entry name" value="Arginase/deacetylase"/>
    <property type="match status" value="1"/>
</dbReference>
<dbReference type="PANTHER" id="PTHR10625">
    <property type="entry name" value="HISTONE DEACETYLASE HDAC1-RELATED"/>
    <property type="match status" value="1"/>
</dbReference>
<sequence>MFRISHVLGVHRDYDRRCIAKIQALFQAAFPDLDVGDDYIARKVGDQTARGYPTILLAAHGPGDQVLGFALADYFDSIGFAYLDFIVAQAERRGRGLGGALYEALREDLIARGAEGLFFEVPTDDPGQVPDPSYLKMNKSRLKFYERYGALPIVGTLYDQPIRPDNPAEPRLLYDPLQSTKPLNAPELRQAMKMILTERYHYDPDDPYVLQLIASVNDSPVRLRKPRYVSPSDKKPKIPRRLQPLKVFCSSRHALHHVRERGYVERPARVDVILKALDSLPDVERLPVRNFGEKPIRAVHDTDFVNYLRNFCLDIPEGEMVYPYVFPIRRTDRPPHDRSRRAGYYCIDTFTPLSRDAYKAARAAVNVALSGAEAIRAGHPLVYSLCRPPGHHAERDTYGGFCYFCNAAIAAQYLVASFGRVAILDIDYHHGNGAQDIFYNRSDVLTISIHGHPSFAYPYFSGFADEIGEGPGKGFNHNIPLAEDTHDGRYLEALDDALAIVRKFKPEVLVVPVGLDIAKADPTGTWSVTPDGLFEIGYRIGGMKLPTLLVQEGGYNIRSLGRNATRMLTGVCAGVLGRTRKH</sequence>
<comment type="cofactor">
    <cofactor evidence="1">
        <name>Zn(2+)</name>
        <dbReference type="ChEBI" id="CHEBI:29105"/>
    </cofactor>
</comment>
<keyword evidence="5" id="KW-0862">Zinc</keyword>
<protein>
    <submittedName>
        <fullName evidence="7">Histone deacetylase family protein</fullName>
    </submittedName>
</protein>
<dbReference type="InterPro" id="IPR000182">
    <property type="entry name" value="GNAT_dom"/>
</dbReference>
<dbReference type="GO" id="GO:0040029">
    <property type="term" value="P:epigenetic regulation of gene expression"/>
    <property type="evidence" value="ECO:0007669"/>
    <property type="project" value="TreeGrafter"/>
</dbReference>
<dbReference type="GO" id="GO:0004407">
    <property type="term" value="F:histone deacetylase activity"/>
    <property type="evidence" value="ECO:0007669"/>
    <property type="project" value="TreeGrafter"/>
</dbReference>
<evidence type="ECO:0000259" key="6">
    <source>
        <dbReference type="PROSITE" id="PS51186"/>
    </source>
</evidence>
<dbReference type="InterPro" id="IPR016181">
    <property type="entry name" value="Acyl_CoA_acyltransferase"/>
</dbReference>
<keyword evidence="4" id="KW-0378">Hydrolase</keyword>
<evidence type="ECO:0000256" key="2">
    <source>
        <dbReference type="ARBA" id="ARBA00005947"/>
    </source>
</evidence>
<evidence type="ECO:0000256" key="3">
    <source>
        <dbReference type="ARBA" id="ARBA00022723"/>
    </source>
</evidence>
<organism evidence="7">
    <name type="scientific">Singulisphaera sp. Ch08</name>
    <dbReference type="NCBI Taxonomy" id="3120278"/>
    <lineage>
        <taxon>Bacteria</taxon>
        <taxon>Pseudomonadati</taxon>
        <taxon>Planctomycetota</taxon>
        <taxon>Planctomycetia</taxon>
        <taxon>Isosphaerales</taxon>
        <taxon>Isosphaeraceae</taxon>
        <taxon>Singulisphaera</taxon>
    </lineage>
</organism>
<evidence type="ECO:0000256" key="5">
    <source>
        <dbReference type="ARBA" id="ARBA00022833"/>
    </source>
</evidence>
<dbReference type="InterPro" id="IPR000286">
    <property type="entry name" value="HDACs"/>
</dbReference>
<dbReference type="InterPro" id="IPR037138">
    <property type="entry name" value="His_deacetylse_dom_sf"/>
</dbReference>
<evidence type="ECO:0000256" key="1">
    <source>
        <dbReference type="ARBA" id="ARBA00001947"/>
    </source>
</evidence>
<proteinExistence type="inferred from homology"/>
<dbReference type="RefSeq" id="WP_406700826.1">
    <property type="nucleotide sequence ID" value="NZ_CP155447.1"/>
</dbReference>
<dbReference type="PANTHER" id="PTHR10625:SF17">
    <property type="entry name" value="HISTONE DEACETYLASE 8"/>
    <property type="match status" value="1"/>
</dbReference>
<dbReference type="PROSITE" id="PS51186">
    <property type="entry name" value="GNAT"/>
    <property type="match status" value="1"/>
</dbReference>
<dbReference type="Pfam" id="PF00850">
    <property type="entry name" value="Hist_deacetyl"/>
    <property type="match status" value="1"/>
</dbReference>
<comment type="similarity">
    <text evidence="2">Belongs to the histone deacetylase family.</text>
</comment>
<dbReference type="AlphaFoldDB" id="A0AAU7CR93"/>